<organism evidence="2 3">
    <name type="scientific">Myroides odoratus</name>
    <name type="common">Flavobacterium odoratum</name>
    <dbReference type="NCBI Taxonomy" id="256"/>
    <lineage>
        <taxon>Bacteria</taxon>
        <taxon>Pseudomonadati</taxon>
        <taxon>Bacteroidota</taxon>
        <taxon>Flavobacteriia</taxon>
        <taxon>Flavobacteriales</taxon>
        <taxon>Flavobacteriaceae</taxon>
        <taxon>Myroides</taxon>
    </lineage>
</organism>
<evidence type="ECO:0000259" key="1">
    <source>
        <dbReference type="Pfam" id="PF01370"/>
    </source>
</evidence>
<sequence>MKVIIIGASGQLGYAFYRELSQRDCQLVLVSRTDLPYTIETTKAQHCRLDRKDSKGLHQLLKEGADWVIDLLAFHPQDVVQLLQYQNNIGHLTVISSSSVYADTAGRTLDEAGLHGFPLFEKPIVETQARVAPGDQTYSTQKVAVENVLLEQAQVPFTILRPCAIYGRFTHHPREWWVVKRILDQRPFIPITYEGTSLFHTTAAQLVAQVGFAAFRHKTAAIVNVGDENPLTVYEIITCIADYLGYEGKISPIPAAKAPYQWVGVSPWSVPQPFLLDTTVSKELLAADHQVLPNYKTAVLDTIGGLLQQAAGENWQVNYPQLAAYPFEQFNYALEEEYVKQYGLIS</sequence>
<gene>
    <name evidence="2" type="ORF">NCTC11179_00642</name>
</gene>
<evidence type="ECO:0000313" key="3">
    <source>
        <dbReference type="Proteomes" id="UP000255024"/>
    </source>
</evidence>
<dbReference type="EMBL" id="UGQL01000001">
    <property type="protein sequence ID" value="STZ27112.1"/>
    <property type="molecule type" value="Genomic_DNA"/>
</dbReference>
<proteinExistence type="predicted"/>
<name>A0A378RJC9_MYROD</name>
<feature type="domain" description="NAD-dependent epimerase/dehydratase" evidence="1">
    <location>
        <begin position="3"/>
        <end position="184"/>
    </location>
</feature>
<accession>A0A378RJC9</accession>
<evidence type="ECO:0000313" key="2">
    <source>
        <dbReference type="EMBL" id="STZ27112.1"/>
    </source>
</evidence>
<dbReference type="Proteomes" id="UP000255024">
    <property type="component" value="Unassembled WGS sequence"/>
</dbReference>
<dbReference type="InterPro" id="IPR036291">
    <property type="entry name" value="NAD(P)-bd_dom_sf"/>
</dbReference>
<dbReference type="PANTHER" id="PTHR43245">
    <property type="entry name" value="BIFUNCTIONAL POLYMYXIN RESISTANCE PROTEIN ARNA"/>
    <property type="match status" value="1"/>
</dbReference>
<reference evidence="2 3" key="1">
    <citation type="submission" date="2018-06" db="EMBL/GenBank/DDBJ databases">
        <authorList>
            <consortium name="Pathogen Informatics"/>
            <person name="Doyle S."/>
        </authorList>
    </citation>
    <scope>NUCLEOTIDE SEQUENCE [LARGE SCALE GENOMIC DNA]</scope>
    <source>
        <strain evidence="2 3">NCTC11179</strain>
    </source>
</reference>
<dbReference type="AlphaFoldDB" id="A0A378RJC9"/>
<protein>
    <submittedName>
        <fullName evidence="2">dTDP-4-dehydrorhamnose reductase</fullName>
    </submittedName>
</protein>
<dbReference type="RefSeq" id="WP_115090117.1">
    <property type="nucleotide sequence ID" value="NZ_CP068107.1"/>
</dbReference>
<dbReference type="PANTHER" id="PTHR43245:SF13">
    <property type="entry name" value="UDP-D-APIOSE_UDP-D-XYLOSE SYNTHASE 2"/>
    <property type="match status" value="1"/>
</dbReference>
<keyword evidence="3" id="KW-1185">Reference proteome</keyword>
<dbReference type="Gene3D" id="3.40.50.720">
    <property type="entry name" value="NAD(P)-binding Rossmann-like Domain"/>
    <property type="match status" value="1"/>
</dbReference>
<dbReference type="SUPFAM" id="SSF51735">
    <property type="entry name" value="NAD(P)-binding Rossmann-fold domains"/>
    <property type="match status" value="1"/>
</dbReference>
<dbReference type="InterPro" id="IPR001509">
    <property type="entry name" value="Epimerase_deHydtase"/>
</dbReference>
<dbReference type="InterPro" id="IPR050177">
    <property type="entry name" value="Lipid_A_modif_metabolic_enz"/>
</dbReference>
<dbReference type="Pfam" id="PF01370">
    <property type="entry name" value="Epimerase"/>
    <property type="match status" value="1"/>
</dbReference>